<feature type="region of interest" description="Disordered" evidence="1">
    <location>
        <begin position="88"/>
        <end position="112"/>
    </location>
</feature>
<evidence type="ECO:0000313" key="3">
    <source>
        <dbReference type="Proteomes" id="UP000247498"/>
    </source>
</evidence>
<protein>
    <submittedName>
        <fullName evidence="2">Uncharacterized protein</fullName>
    </submittedName>
</protein>
<reference evidence="2 3" key="1">
    <citation type="journal article" date="2018" name="Sci. Rep.">
        <title>Raphidocelis subcapitata (=Pseudokirchneriella subcapitata) provides an insight into genome evolution and environmental adaptations in the Sphaeropleales.</title>
        <authorList>
            <person name="Suzuki S."/>
            <person name="Yamaguchi H."/>
            <person name="Nakajima N."/>
            <person name="Kawachi M."/>
        </authorList>
    </citation>
    <scope>NUCLEOTIDE SEQUENCE [LARGE SCALE GENOMIC DNA]</scope>
    <source>
        <strain evidence="2 3">NIES-35</strain>
    </source>
</reference>
<accession>A0A2V0NW18</accession>
<name>A0A2V0NW18_9CHLO</name>
<feature type="compositionally biased region" description="Basic residues" evidence="1">
    <location>
        <begin position="88"/>
        <end position="98"/>
    </location>
</feature>
<dbReference type="AlphaFoldDB" id="A0A2V0NW18"/>
<proteinExistence type="predicted"/>
<sequence length="248" mass="24944">MPRLSDFLAADPPPVRPAAAGAAAPPAAAAAAAGVLGLPRPPPPPRQRAAAQGEAAIKAKAAAAGSDSGGAAAAGDAAAARLRQVHARRLRTHRPRQYRHADGSLRDAPPPREPLVVANRRRWAPIVQHCRGLAGLGSTPQRRAEELAAVGLEPEIGVDGGWLGFVPGLEDPLEDDPAHPLWGEEWGPAAAEVLERAREIGNLARALGGARAVAGGVGGPAAVVGLGDAAAVGSAGSRPASPGDYVMV</sequence>
<dbReference type="Proteomes" id="UP000247498">
    <property type="component" value="Unassembled WGS sequence"/>
</dbReference>
<keyword evidence="3" id="KW-1185">Reference proteome</keyword>
<dbReference type="InParanoid" id="A0A2V0NW18"/>
<gene>
    <name evidence="2" type="ORF">Rsub_04939</name>
</gene>
<dbReference type="EMBL" id="BDRX01000027">
    <property type="protein sequence ID" value="GBF91834.1"/>
    <property type="molecule type" value="Genomic_DNA"/>
</dbReference>
<feature type="region of interest" description="Disordered" evidence="1">
    <location>
        <begin position="1"/>
        <end position="55"/>
    </location>
</feature>
<dbReference type="OrthoDB" id="512370at2759"/>
<evidence type="ECO:0000313" key="2">
    <source>
        <dbReference type="EMBL" id="GBF91834.1"/>
    </source>
</evidence>
<feature type="compositionally biased region" description="Low complexity" evidence="1">
    <location>
        <begin position="17"/>
        <end position="38"/>
    </location>
</feature>
<evidence type="ECO:0000256" key="1">
    <source>
        <dbReference type="SAM" id="MobiDB-lite"/>
    </source>
</evidence>
<comment type="caution">
    <text evidence="2">The sequence shown here is derived from an EMBL/GenBank/DDBJ whole genome shotgun (WGS) entry which is preliminary data.</text>
</comment>
<organism evidence="2 3">
    <name type="scientific">Raphidocelis subcapitata</name>
    <dbReference type="NCBI Taxonomy" id="307507"/>
    <lineage>
        <taxon>Eukaryota</taxon>
        <taxon>Viridiplantae</taxon>
        <taxon>Chlorophyta</taxon>
        <taxon>core chlorophytes</taxon>
        <taxon>Chlorophyceae</taxon>
        <taxon>CS clade</taxon>
        <taxon>Sphaeropleales</taxon>
        <taxon>Selenastraceae</taxon>
        <taxon>Raphidocelis</taxon>
    </lineage>
</organism>